<dbReference type="eggNOG" id="COG2852">
    <property type="taxonomic scope" value="Bacteria"/>
</dbReference>
<accession>M0QDK3</accession>
<name>M0QDK3_9ACTN</name>
<organism evidence="1 2">
    <name type="scientific">Gordonia soli NBRC 108243</name>
    <dbReference type="NCBI Taxonomy" id="1223545"/>
    <lineage>
        <taxon>Bacteria</taxon>
        <taxon>Bacillati</taxon>
        <taxon>Actinomycetota</taxon>
        <taxon>Actinomycetes</taxon>
        <taxon>Mycobacteriales</taxon>
        <taxon>Gordoniaceae</taxon>
        <taxon>Gordonia</taxon>
    </lineage>
</organism>
<proteinExistence type="predicted"/>
<dbReference type="OrthoDB" id="2594539at2"/>
<evidence type="ECO:0000313" key="2">
    <source>
        <dbReference type="Proteomes" id="UP000011666"/>
    </source>
</evidence>
<dbReference type="RefSeq" id="WP_007616556.1">
    <property type="nucleotide sequence ID" value="NZ_BANX01000002.1"/>
</dbReference>
<dbReference type="Proteomes" id="UP000011666">
    <property type="component" value="Unassembled WGS sequence"/>
</dbReference>
<gene>
    <name evidence="1" type="ORF">GS4_02_00970</name>
</gene>
<comment type="caution">
    <text evidence="1">The sequence shown here is derived from an EMBL/GenBank/DDBJ whole genome shotgun (WGS) entry which is preliminary data.</text>
</comment>
<evidence type="ECO:0008006" key="3">
    <source>
        <dbReference type="Google" id="ProtNLM"/>
    </source>
</evidence>
<dbReference type="STRING" id="1223545.GS4_02_00970"/>
<dbReference type="EMBL" id="BANX01000002">
    <property type="protein sequence ID" value="GAC66386.1"/>
    <property type="molecule type" value="Genomic_DNA"/>
</dbReference>
<keyword evidence="2" id="KW-1185">Reference proteome</keyword>
<evidence type="ECO:0000313" key="1">
    <source>
        <dbReference type="EMBL" id="GAC66386.1"/>
    </source>
</evidence>
<sequence length="273" mass="30572">MHSGVVTRTELLGSGETDSSIRRAIRNGDLQRVRPGWFATPSADPAVVEAVRRGGCLSCVSALRSHGLWVPPGYDSVHVRTSRYAMERGSTTCHAPGRPRPVTTAVDTIPLALACAARCMSAEDWIVVCDSALGRQNWSTDELRHRMGTVSASMDALLRKCDGRSQSGTETLARVRFRAAGFRVEVQPAIPGVGWVDLKIGRLLFECDSKPHHTSLENYRNDRRRDRCALVDGWMTMRVTYDDVMYGWEHILTDVRTLTRTDRHRIRPRSSPW</sequence>
<dbReference type="AlphaFoldDB" id="M0QDK3"/>
<reference evidence="1 2" key="1">
    <citation type="submission" date="2013-01" db="EMBL/GenBank/DDBJ databases">
        <title>Whole genome shotgun sequence of Gordonia soli NBRC 108243.</title>
        <authorList>
            <person name="Isaki-Nakamura S."/>
            <person name="Hosoyama A."/>
            <person name="Tsuchikane K."/>
            <person name="Ando Y."/>
            <person name="Baba S."/>
            <person name="Ohji S."/>
            <person name="Hamada M."/>
            <person name="Tamura T."/>
            <person name="Yamazoe A."/>
            <person name="Yamazaki S."/>
            <person name="Fujita N."/>
        </authorList>
    </citation>
    <scope>NUCLEOTIDE SEQUENCE [LARGE SCALE GENOMIC DNA]</scope>
    <source>
        <strain evidence="1 2">NBRC 108243</strain>
    </source>
</reference>
<protein>
    <recommendedName>
        <fullName evidence="3">DUF559 domain-containing protein</fullName>
    </recommendedName>
</protein>